<evidence type="ECO:0000256" key="7">
    <source>
        <dbReference type="ARBA" id="ARBA00037982"/>
    </source>
</evidence>
<dbReference type="EC" id="2.7.11.1" evidence="1"/>
<protein>
    <recommendedName>
        <fullName evidence="1">non-specific serine/threonine protein kinase</fullName>
        <ecNumber evidence="1">2.7.11.1</ecNumber>
    </recommendedName>
</protein>
<evidence type="ECO:0000259" key="14">
    <source>
        <dbReference type="PROSITE" id="PS50011"/>
    </source>
</evidence>
<dbReference type="PIRSF" id="PIRSF000660">
    <property type="entry name" value="Ser/Thr_PK_GCN2"/>
    <property type="match status" value="1"/>
</dbReference>
<dbReference type="InterPro" id="IPR016135">
    <property type="entry name" value="UBQ-conjugating_enzyme/RWD"/>
</dbReference>
<dbReference type="InterPro" id="IPR017441">
    <property type="entry name" value="Protein_kinase_ATP_BS"/>
</dbReference>
<dbReference type="PANTHER" id="PTHR11042:SF136">
    <property type="entry name" value="EIF-2-ALPHA KINASE GCN2"/>
    <property type="match status" value="1"/>
</dbReference>
<evidence type="ECO:0000256" key="6">
    <source>
        <dbReference type="ARBA" id="ARBA00022840"/>
    </source>
</evidence>
<feature type="region of interest" description="Disordered" evidence="13">
    <location>
        <begin position="716"/>
        <end position="747"/>
    </location>
</feature>
<keyword evidence="3" id="KW-0808">Transferase</keyword>
<dbReference type="Proteomes" id="UP000091956">
    <property type="component" value="Unassembled WGS sequence"/>
</dbReference>
<evidence type="ECO:0000256" key="2">
    <source>
        <dbReference type="ARBA" id="ARBA00022527"/>
    </source>
</evidence>
<evidence type="ECO:0000256" key="1">
    <source>
        <dbReference type="ARBA" id="ARBA00012513"/>
    </source>
</evidence>
<evidence type="ECO:0000256" key="10">
    <source>
        <dbReference type="PIRSR" id="PIRSR000660-1"/>
    </source>
</evidence>
<dbReference type="InterPro" id="IPR016255">
    <property type="entry name" value="Gcn2"/>
</dbReference>
<gene>
    <name evidence="16" type="ORF">VE01_04303</name>
</gene>
<dbReference type="Pfam" id="PF13393">
    <property type="entry name" value="tRNA-synt_His"/>
    <property type="match status" value="1"/>
</dbReference>
<dbReference type="Gene3D" id="3.30.930.10">
    <property type="entry name" value="Bira Bifunctional Protein, Domain 2"/>
    <property type="match status" value="1"/>
</dbReference>
<evidence type="ECO:0000313" key="17">
    <source>
        <dbReference type="Proteomes" id="UP000091956"/>
    </source>
</evidence>
<feature type="compositionally biased region" description="Polar residues" evidence="13">
    <location>
        <begin position="12"/>
        <end position="24"/>
    </location>
</feature>
<dbReference type="FunFam" id="1.10.510.10:FF:000821">
    <property type="entry name" value="Serine/threonine-protein kinase gcn2"/>
    <property type="match status" value="1"/>
</dbReference>
<dbReference type="InterPro" id="IPR024435">
    <property type="entry name" value="HisRS-related_dom"/>
</dbReference>
<feature type="compositionally biased region" description="Acidic residues" evidence="13">
    <location>
        <begin position="716"/>
        <end position="741"/>
    </location>
</feature>
<keyword evidence="6 11" id="KW-0067">ATP-binding</keyword>
<dbReference type="InterPro" id="IPR050339">
    <property type="entry name" value="CC_SR_Kinase"/>
</dbReference>
<dbReference type="PROSITE" id="PS00108">
    <property type="entry name" value="PROTEIN_KINASE_ST"/>
    <property type="match status" value="1"/>
</dbReference>
<feature type="domain" description="Protein kinase" evidence="14">
    <location>
        <begin position="272"/>
        <end position="546"/>
    </location>
</feature>
<dbReference type="CDD" id="cd23823">
    <property type="entry name" value="RWD_GCN2"/>
    <property type="match status" value="1"/>
</dbReference>
<comment type="similarity">
    <text evidence="7">Belongs to the protein kinase superfamily. Ser/Thr protein kinase family. GCN2 subfamily.</text>
</comment>
<dbReference type="Gene3D" id="3.30.200.20">
    <property type="entry name" value="Phosphorylase Kinase, domain 1"/>
    <property type="match status" value="1"/>
</dbReference>
<keyword evidence="5" id="KW-0418">Kinase</keyword>
<dbReference type="GO" id="GO:0004694">
    <property type="term" value="F:eukaryotic translation initiation factor 2alpha kinase activity"/>
    <property type="evidence" value="ECO:0007669"/>
    <property type="project" value="InterPro"/>
</dbReference>
<evidence type="ECO:0000256" key="13">
    <source>
        <dbReference type="SAM" id="MobiDB-lite"/>
    </source>
</evidence>
<evidence type="ECO:0000256" key="3">
    <source>
        <dbReference type="ARBA" id="ARBA00022679"/>
    </source>
</evidence>
<evidence type="ECO:0000313" key="16">
    <source>
        <dbReference type="EMBL" id="OBT97400.2"/>
    </source>
</evidence>
<dbReference type="STRING" id="342668.A0A1B8GNJ1"/>
<proteinExistence type="inferred from homology"/>
<evidence type="ECO:0000259" key="15">
    <source>
        <dbReference type="PROSITE" id="PS50908"/>
    </source>
</evidence>
<dbReference type="GO" id="GO:0005737">
    <property type="term" value="C:cytoplasm"/>
    <property type="evidence" value="ECO:0007669"/>
    <property type="project" value="TreeGrafter"/>
</dbReference>
<dbReference type="CDD" id="cd14046">
    <property type="entry name" value="STKc_EIF2AK4_GCN2_rpt2"/>
    <property type="match status" value="1"/>
</dbReference>
<dbReference type="GO" id="GO:0009893">
    <property type="term" value="P:positive regulation of metabolic process"/>
    <property type="evidence" value="ECO:0007669"/>
    <property type="project" value="UniProtKB-ARBA"/>
</dbReference>
<organism evidence="16 17">
    <name type="scientific">Pseudogymnoascus verrucosus</name>
    <dbReference type="NCBI Taxonomy" id="342668"/>
    <lineage>
        <taxon>Eukaryota</taxon>
        <taxon>Fungi</taxon>
        <taxon>Dikarya</taxon>
        <taxon>Ascomycota</taxon>
        <taxon>Pezizomycotina</taxon>
        <taxon>Leotiomycetes</taxon>
        <taxon>Thelebolales</taxon>
        <taxon>Thelebolaceae</taxon>
        <taxon>Pseudogymnoascus</taxon>
    </lineage>
</organism>
<dbReference type="PANTHER" id="PTHR11042">
    <property type="entry name" value="EUKARYOTIC TRANSLATION INITIATION FACTOR 2-ALPHA KINASE EIF2-ALPHA KINASE -RELATED"/>
    <property type="match status" value="1"/>
</dbReference>
<evidence type="ECO:0000256" key="12">
    <source>
        <dbReference type="PROSITE-ProRule" id="PRU10141"/>
    </source>
</evidence>
<evidence type="ECO:0000256" key="8">
    <source>
        <dbReference type="ARBA" id="ARBA00047899"/>
    </source>
</evidence>
<feature type="binding site" evidence="11">
    <location>
        <begin position="600"/>
        <end position="608"/>
    </location>
    <ligand>
        <name>ATP</name>
        <dbReference type="ChEBI" id="CHEBI:30616"/>
    </ligand>
</feature>
<feature type="binding site" evidence="12">
    <location>
        <position position="624"/>
    </location>
    <ligand>
        <name>ATP</name>
        <dbReference type="ChEBI" id="CHEBI:30616"/>
    </ligand>
</feature>
<comment type="catalytic activity">
    <reaction evidence="9">
        <text>L-seryl-[protein] + ATP = O-phospho-L-seryl-[protein] + ADP + H(+)</text>
        <dbReference type="Rhea" id="RHEA:17989"/>
        <dbReference type="Rhea" id="RHEA-COMP:9863"/>
        <dbReference type="Rhea" id="RHEA-COMP:11604"/>
        <dbReference type="ChEBI" id="CHEBI:15378"/>
        <dbReference type="ChEBI" id="CHEBI:29999"/>
        <dbReference type="ChEBI" id="CHEBI:30616"/>
        <dbReference type="ChEBI" id="CHEBI:83421"/>
        <dbReference type="ChEBI" id="CHEBI:456216"/>
        <dbReference type="EC" id="2.7.11.1"/>
    </reaction>
</comment>
<dbReference type="Gene3D" id="3.40.50.800">
    <property type="entry name" value="Anticodon-binding domain"/>
    <property type="match status" value="1"/>
</dbReference>
<dbReference type="InterPro" id="IPR036621">
    <property type="entry name" value="Anticodon-bd_dom_sf"/>
</dbReference>
<dbReference type="SMART" id="SM00591">
    <property type="entry name" value="RWD"/>
    <property type="match status" value="1"/>
</dbReference>
<dbReference type="GeneID" id="28837689"/>
<dbReference type="InterPro" id="IPR006575">
    <property type="entry name" value="RWD_dom"/>
</dbReference>
<dbReference type="PROSITE" id="PS50908">
    <property type="entry name" value="RWD"/>
    <property type="match status" value="1"/>
</dbReference>
<feature type="domain" description="Protein kinase" evidence="14">
    <location>
        <begin position="594"/>
        <end position="966"/>
    </location>
</feature>
<dbReference type="SUPFAM" id="SSF55681">
    <property type="entry name" value="Class II aaRS and biotin synthetases"/>
    <property type="match status" value="1"/>
</dbReference>
<dbReference type="GO" id="GO:0005524">
    <property type="term" value="F:ATP binding"/>
    <property type="evidence" value="ECO:0007669"/>
    <property type="project" value="UniProtKB-UniRule"/>
</dbReference>
<keyword evidence="2" id="KW-0723">Serine/threonine-protein kinase</keyword>
<feature type="region of interest" description="Disordered" evidence="13">
    <location>
        <begin position="666"/>
        <end position="693"/>
    </location>
</feature>
<dbReference type="InterPro" id="IPR045864">
    <property type="entry name" value="aa-tRNA-synth_II/BPL/LPL"/>
</dbReference>
<reference evidence="17" key="2">
    <citation type="journal article" date="2018" name="Nat. Commun.">
        <title>Extreme sensitivity to ultraviolet light in the fungal pathogen causing white-nose syndrome of bats.</title>
        <authorList>
            <person name="Palmer J.M."/>
            <person name="Drees K.P."/>
            <person name="Foster J.T."/>
            <person name="Lindner D.L."/>
        </authorList>
    </citation>
    <scope>NUCLEOTIDE SEQUENCE [LARGE SCALE GENOMIC DNA]</scope>
    <source>
        <strain evidence="17">UAMH 10579</strain>
    </source>
</reference>
<sequence>MAPTYPWGGSKPKQTTKLNNTSFPSLKDNEANKPAPESEYNQIQEDELLVLGAIYGDDFEREDTKPGAWKKLEPTFNIRVTSATENLSVVLHVVFTATYPKSAPVLTLKFPRSLREGTKFKLQKVVETKAAEMAVERPMEPMIHEIGEALKEILDGAAEAEAAGREIPSLEEERAMHETAVALKAAKEEEEQAARERAAQIAEEERLTADAQVLVARYEKNTKDSRRKSKAPVAYEDQIVDEDLEEMRAVVAFDEPIKLIDDFDNERTFQAVTSYYRIRQGPVSECFTARPVLKGDPIQLLVLKKTTIRSSENNKKTEFRAQLAGLEREISTLMKIDRDNILRIYAYKLTKESDTNAASDGLWTLSILTEYGNKGSLEECLDISGSLMAERVKSWAMALLDALTYLHSQGITHRDLHASNVLLVRSPLGVVTPKIADVGFQHRLHTLKNATSPGKLELARSVYWVQPENVNSERPQYTDKTDIWDFGIIFLQMIWGLGVLREFSAPQRIPEEQVVSRSLEDMIRKLFSPDPRKRPRASDLKMSTFLTTTEGTDDEVSMPLPKSGSSIALTSLSARRGSKVDHRPLHFSRYHEDFIQEGRLGKGGFGEVLKARKKLDGQFYAVKKITQKSSSSLEEIIKEVQFLSALRHPYIVQYHNSWTEIIPDTGDADADTELDSSTADGTTGASPGDNGLRIEFGTSTGGLDFISSSRYIEFDDDDDADTASDDDDDNEEAIIDDEDEASSLSVPAIQHRNRRQLALTRTRSDSRPAGITVLYIQMEYCEGKTLRDVIKRGSLLDNVDEIWRLLRQLLEALKYLHGNNVVHRDLKPENVFIDGASNIRLGDFGLATSGQYTIPETLSSTQGTHDMTTNIGTASYVAPEVMLGADYTSKVDLYSLGIILFEMCYHPIVGMERAEVLKELRNPKTILPSDFQADKKGHFGDIILSLLNHDPEVRPSSSSLLDSGKLPVQMGSEAIQLALASLQDPKSPYYPKMMAALYSRPTDQAKDLAWDMSNKKPPAPADSIMRTHVKEQLISVFRLHGALEVPRPIMFPRSSYYASDAVQLLEPGGTLVQLRYDLTLPFARSIAKNPPRMQNSYAFGDVFRDKSGGQPLSFGEVNFDIVSDSLDLALKEAEVIKVLDEIIASFPCMATVPMCFQLNHSDILNLIFDHCGVDAGCRLSATETLSKLHVSQWTWSRIKTDLRSNGLSAASIDELSSFDFRDSPDRVFQKLKTLLDGTEAFNRASPAIAHLKDVVKYIQRFGVTSKIFITPLGSIRERFYKGGMLFSCLYDRDKKEVFAAGGRYDSLVREFLPKTARQPEVCHAVGFNFAWENLAQSMFSYHQKSIKKQSKKPAIELRGIWTGKRCDVLVGSFDGHVLRSEGVSLMNELWRNQISAELAGDARSPEDLMSKYKDYDHFWIVTIKQDSMVKIKTMGRKDVEDVDMAESQVVSWLRGQIRDRDHREGQNLNKMARRTSNNDGPMAPHLKQQVHILTTGTKAKKAALKNSIQNQAQVAAAKLVEGFLDGQVLAIETTDDVLFKIKETPLSDPDKWKQLAQSVGPAEKRYIQQIEDHLKGLLANRRGERRNAFLYNSRTSSIIYYDVSI</sequence>
<dbReference type="EMBL" id="KV460222">
    <property type="protein sequence ID" value="OBT97400.2"/>
    <property type="molecule type" value="Genomic_DNA"/>
</dbReference>
<dbReference type="PROSITE" id="PS00107">
    <property type="entry name" value="PROTEIN_KINASE_ATP"/>
    <property type="match status" value="1"/>
</dbReference>
<feature type="region of interest" description="Disordered" evidence="13">
    <location>
        <begin position="1"/>
        <end position="40"/>
    </location>
</feature>
<evidence type="ECO:0000256" key="5">
    <source>
        <dbReference type="ARBA" id="ARBA00022777"/>
    </source>
</evidence>
<name>A0A1B8GNJ1_9PEZI</name>
<comment type="catalytic activity">
    <reaction evidence="8">
        <text>L-threonyl-[protein] + ATP = O-phospho-L-threonyl-[protein] + ADP + H(+)</text>
        <dbReference type="Rhea" id="RHEA:46608"/>
        <dbReference type="Rhea" id="RHEA-COMP:11060"/>
        <dbReference type="Rhea" id="RHEA-COMP:11605"/>
        <dbReference type="ChEBI" id="CHEBI:15378"/>
        <dbReference type="ChEBI" id="CHEBI:30013"/>
        <dbReference type="ChEBI" id="CHEBI:30616"/>
        <dbReference type="ChEBI" id="CHEBI:61977"/>
        <dbReference type="ChEBI" id="CHEBI:456216"/>
        <dbReference type="EC" id="2.7.11.1"/>
    </reaction>
</comment>
<feature type="active site" description="Proton acceptor" evidence="10">
    <location>
        <position position="825"/>
    </location>
</feature>
<dbReference type="RefSeq" id="XP_059319757.1">
    <property type="nucleotide sequence ID" value="XM_059463604.1"/>
</dbReference>
<dbReference type="GO" id="GO:0000077">
    <property type="term" value="P:DNA damage checkpoint signaling"/>
    <property type="evidence" value="ECO:0007669"/>
    <property type="project" value="InterPro"/>
</dbReference>
<dbReference type="Gene3D" id="1.10.510.10">
    <property type="entry name" value="Transferase(Phosphotransferase) domain 1"/>
    <property type="match status" value="2"/>
</dbReference>
<dbReference type="Pfam" id="PF00069">
    <property type="entry name" value="Pkinase"/>
    <property type="match status" value="3"/>
</dbReference>
<dbReference type="InterPro" id="IPR041715">
    <property type="entry name" value="HisRS-like_core"/>
</dbReference>
<dbReference type="FunFam" id="3.30.930.10:FF:000074">
    <property type="entry name" value="Serine/threonine-protein kinase gcn2"/>
    <property type="match status" value="1"/>
</dbReference>
<dbReference type="Pfam" id="PF05773">
    <property type="entry name" value="RWD"/>
    <property type="match status" value="1"/>
</dbReference>
<dbReference type="GO" id="GO:0005634">
    <property type="term" value="C:nucleus"/>
    <property type="evidence" value="ECO:0007669"/>
    <property type="project" value="TreeGrafter"/>
</dbReference>
<dbReference type="SMART" id="SM00220">
    <property type="entry name" value="S_TKc"/>
    <property type="match status" value="2"/>
</dbReference>
<dbReference type="Gene3D" id="3.10.110.10">
    <property type="entry name" value="Ubiquitin Conjugating Enzyme"/>
    <property type="match status" value="1"/>
</dbReference>
<evidence type="ECO:0000256" key="4">
    <source>
        <dbReference type="ARBA" id="ARBA00022741"/>
    </source>
</evidence>
<dbReference type="InterPro" id="IPR011009">
    <property type="entry name" value="Kinase-like_dom_sf"/>
</dbReference>
<keyword evidence="4 11" id="KW-0547">Nucleotide-binding</keyword>
<dbReference type="InterPro" id="IPR000719">
    <property type="entry name" value="Prot_kinase_dom"/>
</dbReference>
<dbReference type="Pfam" id="PF12745">
    <property type="entry name" value="HGTP_anticodon2"/>
    <property type="match status" value="1"/>
</dbReference>
<dbReference type="InterPro" id="IPR008271">
    <property type="entry name" value="Ser/Thr_kinase_AS"/>
</dbReference>
<feature type="domain" description="RWD" evidence="15">
    <location>
        <begin position="46"/>
        <end position="157"/>
    </location>
</feature>
<dbReference type="SUPFAM" id="SSF56112">
    <property type="entry name" value="Protein kinase-like (PK-like)"/>
    <property type="match status" value="2"/>
</dbReference>
<dbReference type="SUPFAM" id="SSF54495">
    <property type="entry name" value="UBC-like"/>
    <property type="match status" value="1"/>
</dbReference>
<accession>A0A1B8GNJ1</accession>
<keyword evidence="17" id="KW-1185">Reference proteome</keyword>
<evidence type="ECO:0000256" key="11">
    <source>
        <dbReference type="PIRSR" id="PIRSR000660-2"/>
    </source>
</evidence>
<dbReference type="CDD" id="cd14012">
    <property type="entry name" value="PK_eIF2AK_GCN2_rpt1"/>
    <property type="match status" value="1"/>
</dbReference>
<dbReference type="PROSITE" id="PS50011">
    <property type="entry name" value="PROTEIN_KINASE_DOM"/>
    <property type="match status" value="2"/>
</dbReference>
<dbReference type="FunFam" id="3.10.110.10:FF:000050">
    <property type="entry name" value="eIF-2-alpha kinase GCN2"/>
    <property type="match status" value="1"/>
</dbReference>
<reference evidence="16 17" key="1">
    <citation type="submission" date="2016-03" db="EMBL/GenBank/DDBJ databases">
        <title>Comparative genomics of Pseudogymnoascus destructans, the fungus causing white-nose syndrome of bats.</title>
        <authorList>
            <person name="Palmer J.M."/>
            <person name="Drees K.P."/>
            <person name="Foster J.T."/>
            <person name="Lindner D.L."/>
        </authorList>
    </citation>
    <scope>NUCLEOTIDE SEQUENCE [LARGE SCALE GENOMIC DNA]</scope>
    <source>
        <strain evidence="16 17">UAMH 10579</strain>
    </source>
</reference>
<feature type="binding site" evidence="11">
    <location>
        <position position="623"/>
    </location>
    <ligand>
        <name>ATP</name>
        <dbReference type="ChEBI" id="CHEBI:30616"/>
    </ligand>
</feature>
<evidence type="ECO:0000256" key="9">
    <source>
        <dbReference type="ARBA" id="ARBA00048679"/>
    </source>
</evidence>
<feature type="compositionally biased region" description="Polar residues" evidence="13">
    <location>
        <begin position="675"/>
        <end position="685"/>
    </location>
</feature>